<organism evidence="1 2">
    <name type="scientific">Quadrisphaera granulorum</name>
    <dbReference type="NCBI Taxonomy" id="317664"/>
    <lineage>
        <taxon>Bacteria</taxon>
        <taxon>Bacillati</taxon>
        <taxon>Actinomycetota</taxon>
        <taxon>Actinomycetes</taxon>
        <taxon>Kineosporiales</taxon>
        <taxon>Kineosporiaceae</taxon>
        <taxon>Quadrisphaera</taxon>
    </lineage>
</organism>
<accession>A0A316A8G5</accession>
<dbReference type="AlphaFoldDB" id="A0A316A8G5"/>
<keyword evidence="2" id="KW-1185">Reference proteome</keyword>
<reference evidence="1 2" key="1">
    <citation type="submission" date="2018-03" db="EMBL/GenBank/DDBJ databases">
        <title>Genomic Encyclopedia of Archaeal and Bacterial Type Strains, Phase II (KMG-II): from individual species to whole genera.</title>
        <authorList>
            <person name="Goeker M."/>
        </authorList>
    </citation>
    <scope>NUCLEOTIDE SEQUENCE [LARGE SCALE GENOMIC DNA]</scope>
    <source>
        <strain evidence="1 2">DSM 44889</strain>
    </source>
</reference>
<proteinExistence type="predicted"/>
<evidence type="ECO:0000313" key="2">
    <source>
        <dbReference type="Proteomes" id="UP000245469"/>
    </source>
</evidence>
<gene>
    <name evidence="1" type="ORF">BXY45_11328</name>
</gene>
<dbReference type="EMBL" id="QGDQ01000013">
    <property type="protein sequence ID" value="PWJ53270.1"/>
    <property type="molecule type" value="Genomic_DNA"/>
</dbReference>
<comment type="caution">
    <text evidence="1">The sequence shown here is derived from an EMBL/GenBank/DDBJ whole genome shotgun (WGS) entry which is preliminary data.</text>
</comment>
<evidence type="ECO:0000313" key="1">
    <source>
        <dbReference type="EMBL" id="PWJ53270.1"/>
    </source>
</evidence>
<sequence length="190" mass="22486">MLVDEFLAPLPWRRPKTGLLTPLVELLLDDDVEFWDVRFDPDPRVYASLFVVFTPERVITHRIEHARGDRRASTRTEVALRSELLEVASAMEPETPYSWLEMLCDWLTDGWRPAGRILERTCAWFAQHSAWFERTLFSLEDIVAPSSRYVDLTYQRFSEPITLPMSWDDVSHQRNRRFDLFYPVLLRDLP</sequence>
<name>A0A316A8G5_9ACTN</name>
<dbReference type="Proteomes" id="UP000245469">
    <property type="component" value="Unassembled WGS sequence"/>
</dbReference>
<protein>
    <submittedName>
        <fullName evidence="1">Uncharacterized protein</fullName>
    </submittedName>
</protein>